<organism evidence="5 6">
    <name type="scientific">Stachybotrys chartarum (strain CBS 109288 / IBT 7711)</name>
    <name type="common">Toxic black mold</name>
    <name type="synonym">Stilbospora chartarum</name>
    <dbReference type="NCBI Taxonomy" id="1280523"/>
    <lineage>
        <taxon>Eukaryota</taxon>
        <taxon>Fungi</taxon>
        <taxon>Dikarya</taxon>
        <taxon>Ascomycota</taxon>
        <taxon>Pezizomycotina</taxon>
        <taxon>Sordariomycetes</taxon>
        <taxon>Hypocreomycetidae</taxon>
        <taxon>Hypocreales</taxon>
        <taxon>Stachybotryaceae</taxon>
        <taxon>Stachybotrys</taxon>
    </lineage>
</organism>
<feature type="region of interest" description="Disordered" evidence="1">
    <location>
        <begin position="2535"/>
        <end position="2560"/>
    </location>
</feature>
<dbReference type="EMBL" id="KL648402">
    <property type="protein sequence ID" value="KEY70969.1"/>
    <property type="molecule type" value="Genomic_DNA"/>
</dbReference>
<feature type="region of interest" description="Disordered" evidence="1">
    <location>
        <begin position="540"/>
        <end position="567"/>
    </location>
</feature>
<gene>
    <name evidence="5" type="ORF">S7711_00806</name>
</gene>
<evidence type="ECO:0000259" key="4">
    <source>
        <dbReference type="Pfam" id="PF25038"/>
    </source>
</evidence>
<evidence type="ECO:0008006" key="7">
    <source>
        <dbReference type="Google" id="ProtNLM"/>
    </source>
</evidence>
<keyword evidence="2" id="KW-0472">Membrane</keyword>
<feature type="domain" description="Csf1 C-terminal region" evidence="4">
    <location>
        <begin position="2479"/>
        <end position="3211"/>
    </location>
</feature>
<evidence type="ECO:0000256" key="1">
    <source>
        <dbReference type="SAM" id="MobiDB-lite"/>
    </source>
</evidence>
<evidence type="ECO:0000313" key="5">
    <source>
        <dbReference type="EMBL" id="KEY70969.1"/>
    </source>
</evidence>
<feature type="transmembrane region" description="Helical" evidence="2">
    <location>
        <begin position="24"/>
        <end position="43"/>
    </location>
</feature>
<dbReference type="GO" id="GO:0016020">
    <property type="term" value="C:membrane"/>
    <property type="evidence" value="ECO:0007669"/>
    <property type="project" value="InterPro"/>
</dbReference>
<reference evidence="5 6" key="1">
    <citation type="journal article" date="2014" name="BMC Genomics">
        <title>Comparative genome sequencing reveals chemotype-specific gene clusters in the toxigenic black mold Stachybotrys.</title>
        <authorList>
            <person name="Semeiks J."/>
            <person name="Borek D."/>
            <person name="Otwinowski Z."/>
            <person name="Grishin N.V."/>
        </authorList>
    </citation>
    <scope>NUCLEOTIDE SEQUENCE [LARGE SCALE GENOMIC DNA]</scope>
    <source>
        <strain evidence="6">CBS 109288 / IBT 7711</strain>
    </source>
</reference>
<dbReference type="InterPro" id="IPR048636">
    <property type="entry name" value="Csf1_N"/>
</dbReference>
<dbReference type="Pfam" id="PF21678">
    <property type="entry name" value="Csf1_N"/>
    <property type="match status" value="1"/>
</dbReference>
<feature type="compositionally biased region" description="Basic residues" evidence="1">
    <location>
        <begin position="548"/>
        <end position="561"/>
    </location>
</feature>
<dbReference type="Proteomes" id="UP000028045">
    <property type="component" value="Unassembled WGS sequence"/>
</dbReference>
<sequence length="3211" mass="358136">MSNYQDGEVPVPDTEHPPRFNPEFLVILVVCGFASIFFLLYFNRVFSSIISYGIRTWTWHQYRIYLDITALQVSLLAGRIFFSGLRYHGANETFIVQHGYITWRYWLRHVRDPDILASGETTEDTISVKNKNSTRPCRISVNLVGLEWFVYNRSPVYDSILSGLTDDAPPESSSSDGSNEKDAPGLRARRTGSRNTMANDPATHVQPDLEKENSPRNSQSRRSVVSTTTSEDSGHEDTTTGLPLFLQFLPVRVECDKAAVVVGNENTKAILIVKADSISGDVDATKTDTPDPYRQNFKIEFQHPVMEIRENEDFKEDQSARASRQQQNIPDTEPVPAWRFLRHQRRKFVSSLRNMVPYWRTSVESFSSDSRPGTGTAAVQMPGSNHWQGLSRYLEDPDQDDKAWWSSVEYAAVSNILDSPSATLIVYWDAVAKVTQPARMSGNADGSLNINGDVSPAWGMHLSLKGGSMNYGPWADRQRADLQRVFFPSLAKDAVPAKPLPLGAWRVATKFDLFIEIIDTLTLRIPVREESKNWRWRGKDRTVAPSKHATKRRQRTRIKKGSKGETSHLRPAGWLEIKVPANATVTYSMDMLPTATGFQALLDIDLPNTELWSSVNHEDLWRSGPQKISCDLSTPLSWNGQRSWQFNIISDDLNLFLLRDHIFLLTDLVDDWSSGPPPEYLLFTPFLYKLNLTLRNMTIYLNVNDDNIVDKATELRDNSYLIFSSPDFKAETSIPLVKYRPHKNTIPFNIRAESLDVAFRSSQWNTQATFLPSNEIGHAEGLLVNGSYEYNATTFPANIDTLVLHVHGQSPYAYLYGSLARYFILLKDNYFGEHAHFRTLDEHLKQHQPKEQTPEAQAAARPPQKKSNDLDVILSIKVDDPRIMLPINIYSPSRYVQCELATLSVDLRFTNYYMDLELELSPLNLSLGSSNERVDSPGGASSNTQLFIDGLRVYGHRLFGLAPTEPTYLCVWDVTLGAVAGDCTAEFLASLASGGGAFGFTFDDVENALVPYSSLVFHDVTFARVVVQSIRLWIHVDEAAFLLSTDTIDIDHNDWAKSHYSSRSRVKVPNLQVSCVGSDVAARQKTRHDEPFESEAFLRTDIHLASIGRKFHFTNERKLQQELIRREDQRTHRTQFLLLPDILGDFVPEPLDPPSQCSPLPPPPVLTVNSDETSSFLSAATWSSSRKIRRSRPRSFLSFSSSSSVRRPRSRLVSRSETLPTENSAFRSTPANNYLSSFKREPSASTTRHSAFHSAVGDPIGRENTHQASVAFSSQYFTPNFPFDGARPNSREAPHHSVETEDGEDFINTSAAILEDLDPDSLSDDHAHSSMLLEFPNGITAAIAPSAVRYTASLLAALQPTEPDDILDSLQSTSITKIFEAKKHQHITGEIKDILVRVPKTSIRLLNPTTLDAPAPEEQDQFDIVISQVAVVTRTTTDWKNRVEREKRASRTSLHLRMKSATVSVSERLSPLQEPSAALMTQIDSVMVSVGTKEIRYFDADIGSITGTTAPGKVEYLSSLLDRTERTASELGVIWTKATGLQDARLRYLAYKILEHGHATPDPSFMIRPSAVLRSARGHIRTTDSWKMVMRLRQIWSSLDTDIRAQILQDCSGSPPFVPPDAEELVIAAFQHWRSWDLENVSTAVLIGNIFGHQDNADVLTGYPMLGAFRVRELQLILDGAGPTQNKMGLVDLNARVEQKGVQTTSETPPQSDEKQASLIVANICCADANINLNWELCDLVEDVIRLHQRHRPSKSRATEHTRPSSLGQAATTHAQTHFHVVAELIRGSIKVETINLSAKVLSNGLRASFLTHSANNTSHLQSMVLNCNAVTLRMHSHMQLLGMFQLKEPSVCVSVEHRETDFMALDTINASANSQALTITINQDVLALIELVDLLVKDEVAELHRLSKKMPAKPASPKQQTIANPSGHRITIAMFVDKYRISLPVIQSLKYNITGVVARASCAISQGREVMFDFDIKENSHEMQATANKTSRAISTIHIPPTNGHITSRAHDQLHILTIHSSVEIIKLDASSVYSLLRALNQPQIWSTIEEIQHQVKTVEGHVTDIFGSSKAALSQPETSDAKPRIVYNLQLAFAGLQMLAKTSLKSQPEPTAEVLFSLDRICAHAFNQRDAHGPILNYPELRLNLKKLGLDISRGSKGNMRSCGSLSTGVTVSASTHPGDDGKEDWSFVFKSDGFDANLSPETISTVVDVLGYLGDRIKDLDTSREVEYIKKLRQSKPKIMVNDHEESRVDEGDILESVLASVIYRFELKDIRVTWGVASDVSGMDNNKEDLILSIKLIEFGTRTKRSARLTIDEFQLQMVPPGQDKSLRSLHSALLPQVVFTIGYVSTSQARRMAFQAVGQSLDLRLTSAFIVPAAYLAESIRLSMQNVQQASAQWNTQLEPVSKPRETPALEHQQSVFGNKRVESFIIDADFAGAVVHISSSRTNVYTANSAKPHRASVGGQYGQFHSDDTSSAAVLRSPGLAWKAEYQDNGQDDPSLHGEIKIDASSNILYPTVVPLIVDIVSSIQEVVKSDSGNEPSPVKESPNLKSEKSTEEDNILTADPSAILGRLKLNLGLRIYRQEFSLSCQPIARVAATARFESIYFTVTTIHSQEQGNFFAISGTFNSLEASVQHVYSRESTGSFDIDRISLSFVNSKHVSGTSGVSAILKISPMKVSINAKQVQDFLLFREIWYPKEMRPRGAAPAARLVAENSQGHLVQRYQQVAATTAFPWTATISIEALDVSVDMGQAIGRSVFRIQDFWVWSKKTSDWEQNLCLGFNKIGIDCTGRLSGFIALQDFRLRTSIHWPKREEALNETPLVQASVRFKEFRLKAAFDYQAFLIADITSLEYLMYNVRQSSKGSGDRLVAIFDGEAVQIFGTTSSTAQAVALYQAFKKLIQEKQESFETSLREIEKFKKRKSSASRNAMQSTASIPKLAEDDSLAKSPVSLHTDVVVTLKALNLGVFPSTFSDHQVLKMEALNAYARFAVNVEQRRVHSILKMTLGQLRIGLAGVRDVEAPKTLSEISVEDVVQRATGSRGGTILKVPQVTAMMETWQRPNTNHIDYIFKSAFEGKVEVGWNYSRISYIRGMWANHTKMLEQVWGHVLPMTAVKITGVPEAEGESKDGQQQKITAEVNVPQSKFEYEALEAPVIETPQLRDMGEATPPLEWIGLHRDRLPNLTHQIVIVALLELAGEVEDAYSRILGST</sequence>
<feature type="region of interest" description="Disordered" evidence="1">
    <location>
        <begin position="312"/>
        <end position="331"/>
    </location>
</feature>
<dbReference type="GO" id="GO:0006113">
    <property type="term" value="P:fermentation"/>
    <property type="evidence" value="ECO:0007669"/>
    <property type="project" value="InterPro"/>
</dbReference>
<feature type="transmembrane region" description="Helical" evidence="2">
    <location>
        <begin position="64"/>
        <end position="82"/>
    </location>
</feature>
<dbReference type="PANTHER" id="PTHR32085">
    <property type="entry name" value="PROTEIN CSF1"/>
    <property type="match status" value="1"/>
</dbReference>
<evidence type="ECO:0000313" key="6">
    <source>
        <dbReference type="Proteomes" id="UP000028045"/>
    </source>
</evidence>
<feature type="region of interest" description="Disordered" evidence="1">
    <location>
        <begin position="162"/>
        <end position="240"/>
    </location>
</feature>
<keyword evidence="2" id="KW-1133">Transmembrane helix</keyword>
<dbReference type="HOGENOM" id="CLU_000126_1_0_1"/>
<dbReference type="PANTHER" id="PTHR32085:SF3">
    <property type="entry name" value="PROTEIN CSF1"/>
    <property type="match status" value="1"/>
</dbReference>
<protein>
    <recommendedName>
        <fullName evidence="7">Elongation factor 2</fullName>
    </recommendedName>
</protein>
<accession>A0A084B090</accession>
<keyword evidence="2" id="KW-0812">Transmembrane</keyword>
<feature type="region of interest" description="Disordered" evidence="1">
    <location>
        <begin position="1207"/>
        <end position="1227"/>
    </location>
</feature>
<evidence type="ECO:0000256" key="2">
    <source>
        <dbReference type="SAM" id="Phobius"/>
    </source>
</evidence>
<evidence type="ECO:0000259" key="3">
    <source>
        <dbReference type="Pfam" id="PF21678"/>
    </source>
</evidence>
<dbReference type="OrthoDB" id="10051416at2759"/>
<feature type="compositionally biased region" description="Low complexity" evidence="1">
    <location>
        <begin position="215"/>
        <end position="230"/>
    </location>
</feature>
<feature type="region of interest" description="Disordered" evidence="1">
    <location>
        <begin position="845"/>
        <end position="866"/>
    </location>
</feature>
<dbReference type="Pfam" id="PF25038">
    <property type="entry name" value="Csf1_C"/>
    <property type="match status" value="1"/>
</dbReference>
<feature type="compositionally biased region" description="Polar residues" evidence="1">
    <location>
        <begin position="320"/>
        <end position="330"/>
    </location>
</feature>
<dbReference type="InterPro" id="IPR029636">
    <property type="entry name" value="Csf1"/>
</dbReference>
<feature type="domain" description="Csf1 N-terminal" evidence="3">
    <location>
        <begin position="36"/>
        <end position="852"/>
    </location>
</feature>
<proteinExistence type="predicted"/>
<feature type="compositionally biased region" description="Polar residues" evidence="1">
    <location>
        <begin position="1217"/>
        <end position="1227"/>
    </location>
</feature>
<name>A0A084B090_STACB</name>
<keyword evidence="6" id="KW-1185">Reference proteome</keyword>
<dbReference type="InterPro" id="IPR056779">
    <property type="entry name" value="Csf1_C"/>
</dbReference>